<reference evidence="2" key="1">
    <citation type="journal article" date="2023" name="G3 (Bethesda)">
        <title>Genome assembly and association tests identify interacting loci associated with vigor, precocity, and sex in interspecific pistachio rootstocks.</title>
        <authorList>
            <person name="Palmer W."/>
            <person name="Jacygrad E."/>
            <person name="Sagayaradj S."/>
            <person name="Cavanaugh K."/>
            <person name="Han R."/>
            <person name="Bertier L."/>
            <person name="Beede B."/>
            <person name="Kafkas S."/>
            <person name="Golino D."/>
            <person name="Preece J."/>
            <person name="Michelmore R."/>
        </authorList>
    </citation>
    <scope>NUCLEOTIDE SEQUENCE [LARGE SCALE GENOMIC DNA]</scope>
</reference>
<name>A0ACC0X310_9ROSI</name>
<sequence>MQESRKMDLKQIQNVMKEPKVGVVVKKGTPISDDIQHKPELDSGSALQLFLDRIPHHFNSWHQKLTWEAIQMLYERDVCAAPIADALDPDATTIARFSDRYIGFIDFAGVLLWSLHKCEKPHVKTKENGGESFFTMLDQNPQIGHTKIGELATEFLWDPFFPVRLDDTLFHVLLLLSKHRLQVVPVVEQPKSQVIGFVTQVRFSGYIDNVDWFDRIADRALSEFRFENGDHVVQVCGDQSLAEGLRMLCKNQVDAIAVVKRETRRLIGTITRSDIYLLLENDNLIPNKETLTTEEFIHMETGRADSDPTIERDIGALISAGALRLKNSFLPRMDQPVTNKKMDTLKEAMKKLADTKSNFSFLVNDSHQATGLLTIRDIIIQFAPPCIDSSFHGDGFFESALEQTGCKVKNGTIARNS</sequence>
<protein>
    <submittedName>
        <fullName evidence="1">Uncharacterized protein</fullName>
    </submittedName>
</protein>
<dbReference type="EMBL" id="CM047749">
    <property type="protein sequence ID" value="KAJ0009803.1"/>
    <property type="molecule type" value="Genomic_DNA"/>
</dbReference>
<comment type="caution">
    <text evidence="1">The sequence shown here is derived from an EMBL/GenBank/DDBJ whole genome shotgun (WGS) entry which is preliminary data.</text>
</comment>
<dbReference type="Proteomes" id="UP001163603">
    <property type="component" value="Chromosome 14"/>
</dbReference>
<evidence type="ECO:0000313" key="1">
    <source>
        <dbReference type="EMBL" id="KAJ0009803.1"/>
    </source>
</evidence>
<proteinExistence type="predicted"/>
<keyword evidence="2" id="KW-1185">Reference proteome</keyword>
<accession>A0ACC0X310</accession>
<gene>
    <name evidence="1" type="ORF">Pint_34706</name>
</gene>
<evidence type="ECO:0000313" key="2">
    <source>
        <dbReference type="Proteomes" id="UP001163603"/>
    </source>
</evidence>
<organism evidence="1 2">
    <name type="scientific">Pistacia integerrima</name>
    <dbReference type="NCBI Taxonomy" id="434235"/>
    <lineage>
        <taxon>Eukaryota</taxon>
        <taxon>Viridiplantae</taxon>
        <taxon>Streptophyta</taxon>
        <taxon>Embryophyta</taxon>
        <taxon>Tracheophyta</taxon>
        <taxon>Spermatophyta</taxon>
        <taxon>Magnoliopsida</taxon>
        <taxon>eudicotyledons</taxon>
        <taxon>Gunneridae</taxon>
        <taxon>Pentapetalae</taxon>
        <taxon>rosids</taxon>
        <taxon>malvids</taxon>
        <taxon>Sapindales</taxon>
        <taxon>Anacardiaceae</taxon>
        <taxon>Pistacia</taxon>
    </lineage>
</organism>